<proteinExistence type="predicted"/>
<reference evidence="1" key="1">
    <citation type="submission" date="2020-06" db="EMBL/GenBank/DDBJ databases">
        <authorList>
            <person name="Li T."/>
            <person name="Hu X."/>
            <person name="Zhang T."/>
            <person name="Song X."/>
            <person name="Zhang H."/>
            <person name="Dai N."/>
            <person name="Sheng W."/>
            <person name="Hou X."/>
            <person name="Wei L."/>
        </authorList>
    </citation>
    <scope>NUCLEOTIDE SEQUENCE</scope>
    <source>
        <strain evidence="1">G02</strain>
        <tissue evidence="1">Leaf</tissue>
    </source>
</reference>
<organism evidence="1">
    <name type="scientific">Sesamum radiatum</name>
    <name type="common">Black benniseed</name>
    <dbReference type="NCBI Taxonomy" id="300843"/>
    <lineage>
        <taxon>Eukaryota</taxon>
        <taxon>Viridiplantae</taxon>
        <taxon>Streptophyta</taxon>
        <taxon>Embryophyta</taxon>
        <taxon>Tracheophyta</taxon>
        <taxon>Spermatophyta</taxon>
        <taxon>Magnoliopsida</taxon>
        <taxon>eudicotyledons</taxon>
        <taxon>Gunneridae</taxon>
        <taxon>Pentapetalae</taxon>
        <taxon>asterids</taxon>
        <taxon>lamiids</taxon>
        <taxon>Lamiales</taxon>
        <taxon>Pedaliaceae</taxon>
        <taxon>Sesamum</taxon>
    </lineage>
</organism>
<reference evidence="1" key="2">
    <citation type="journal article" date="2024" name="Plant">
        <title>Genomic evolution and insights into agronomic trait innovations of Sesamum species.</title>
        <authorList>
            <person name="Miao H."/>
            <person name="Wang L."/>
            <person name="Qu L."/>
            <person name="Liu H."/>
            <person name="Sun Y."/>
            <person name="Le M."/>
            <person name="Wang Q."/>
            <person name="Wei S."/>
            <person name="Zheng Y."/>
            <person name="Lin W."/>
            <person name="Duan Y."/>
            <person name="Cao H."/>
            <person name="Xiong S."/>
            <person name="Wang X."/>
            <person name="Wei L."/>
            <person name="Li C."/>
            <person name="Ma Q."/>
            <person name="Ju M."/>
            <person name="Zhao R."/>
            <person name="Li G."/>
            <person name="Mu C."/>
            <person name="Tian Q."/>
            <person name="Mei H."/>
            <person name="Zhang T."/>
            <person name="Gao T."/>
            <person name="Zhang H."/>
        </authorList>
    </citation>
    <scope>NUCLEOTIDE SEQUENCE</scope>
    <source>
        <strain evidence="1">G02</strain>
    </source>
</reference>
<dbReference type="AlphaFoldDB" id="A0AAW2PK20"/>
<evidence type="ECO:0000313" key="1">
    <source>
        <dbReference type="EMBL" id="KAL0355437.1"/>
    </source>
</evidence>
<sequence>MVSYQEPRATVGRDSRLDESKIDMLFDNHLHISLIFHVHLDGLVSNILVLAFFLDFQSCFDLIPIPPCQRVLTEIPLDEPLDVLKRELAFFANI</sequence>
<accession>A0AAW2PK20</accession>
<protein>
    <submittedName>
        <fullName evidence="1">Uncharacterized protein</fullName>
    </submittedName>
</protein>
<comment type="caution">
    <text evidence="1">The sequence shown here is derived from an EMBL/GenBank/DDBJ whole genome shotgun (WGS) entry which is preliminary data.</text>
</comment>
<dbReference type="EMBL" id="JACGWJ010000017">
    <property type="protein sequence ID" value="KAL0355437.1"/>
    <property type="molecule type" value="Genomic_DNA"/>
</dbReference>
<gene>
    <name evidence="1" type="ORF">Sradi_3990600</name>
</gene>
<name>A0AAW2PK20_SESRA</name>